<evidence type="ECO:0000313" key="3">
    <source>
        <dbReference type="EMBL" id="GIU40992.1"/>
    </source>
</evidence>
<proteinExistence type="inferred from homology"/>
<reference evidence="3" key="1">
    <citation type="submission" date="2021-05" db="EMBL/GenBank/DDBJ databases">
        <title>Molecular characterization for Shewanella algae harboring chromosomal blaOXA-55-like strains isolated from clinical and environment sample.</title>
        <authorList>
            <person name="Ohama Y."/>
            <person name="Aoki K."/>
            <person name="Harada S."/>
            <person name="Moriya K."/>
            <person name="Ishii Y."/>
            <person name="Tateda K."/>
        </authorList>
    </citation>
    <scope>NUCLEOTIDE SEQUENCE</scope>
    <source>
        <strain evidence="3">JCM 11563</strain>
    </source>
</reference>
<dbReference type="PANTHER" id="PTHR30438:SF1">
    <property type="entry name" value="36 KDA ANTIGEN"/>
    <property type="match status" value="1"/>
</dbReference>
<dbReference type="InterPro" id="IPR058625">
    <property type="entry name" value="MdtA-like_BSH"/>
</dbReference>
<evidence type="ECO:0000313" key="4">
    <source>
        <dbReference type="Proteomes" id="UP000887104"/>
    </source>
</evidence>
<evidence type="ECO:0000256" key="1">
    <source>
        <dbReference type="ARBA" id="ARBA00009477"/>
    </source>
</evidence>
<name>A0ABQ4P0M4_9GAMM</name>
<dbReference type="Gene3D" id="2.40.30.170">
    <property type="match status" value="1"/>
</dbReference>
<organism evidence="3 4">
    <name type="scientific">Shewanella sairae</name>
    <dbReference type="NCBI Taxonomy" id="190310"/>
    <lineage>
        <taxon>Bacteria</taxon>
        <taxon>Pseudomonadati</taxon>
        <taxon>Pseudomonadota</taxon>
        <taxon>Gammaproteobacteria</taxon>
        <taxon>Alteromonadales</taxon>
        <taxon>Shewanellaceae</taxon>
        <taxon>Shewanella</taxon>
    </lineage>
</organism>
<comment type="caution">
    <text evidence="3">The sequence shown here is derived from an EMBL/GenBank/DDBJ whole genome shotgun (WGS) entry which is preliminary data.</text>
</comment>
<feature type="domain" description="Multidrug resistance protein MdtA-like barrel-sandwich hybrid" evidence="2">
    <location>
        <begin position="44"/>
        <end position="227"/>
    </location>
</feature>
<evidence type="ECO:0000259" key="2">
    <source>
        <dbReference type="Pfam" id="PF25917"/>
    </source>
</evidence>
<dbReference type="Gene3D" id="2.40.50.100">
    <property type="match status" value="1"/>
</dbReference>
<dbReference type="Proteomes" id="UP000887104">
    <property type="component" value="Unassembled WGS sequence"/>
</dbReference>
<sequence>MRSNRILAAAALIILVGALVYGLILAYTPKPQLLQGQIEAREYNVSSKVPGRVEEVLVRRGDKVNEGDLLYAIYSPELKAKLMQAEGGRDAALAMQQEADNGARKQQIAASKEQWLKAQAAAKLARTTFDRVEVLFNEGVLARQKRDEAFTQWQAAKYTEQAALAMYQMADEGARVETKAAAAGNARMAEGAVNEVTAILADSQMRSPKTGEISEVLLQAGELAPSGFPVVSLIDMSDAWAVFQVREDQLKQFKQGDVLKLNIPALEQQVEFTVSHISVMGDFATWRATESGHDFDMRTFEVELRPNEAIKDLRVGMSVLFTL</sequence>
<accession>A0ABQ4P0M4</accession>
<keyword evidence="4" id="KW-1185">Reference proteome</keyword>
<dbReference type="PANTHER" id="PTHR30438">
    <property type="entry name" value="36 KDA ANTIGEN-RELATED"/>
    <property type="match status" value="1"/>
</dbReference>
<dbReference type="Pfam" id="PF25917">
    <property type="entry name" value="BSH_RND"/>
    <property type="match status" value="1"/>
</dbReference>
<gene>
    <name evidence="3" type="ORF">TUM4438_03580</name>
</gene>
<dbReference type="RefSeq" id="WP_220778797.1">
    <property type="nucleotide sequence ID" value="NZ_BPEY01000004.1"/>
</dbReference>
<comment type="similarity">
    <text evidence="1">Belongs to the membrane fusion protein (MFP) (TC 8.A.1) family.</text>
</comment>
<protein>
    <submittedName>
        <fullName evidence="3">Membrane protein</fullName>
    </submittedName>
</protein>
<dbReference type="EMBL" id="BPEY01000004">
    <property type="protein sequence ID" value="GIU40992.1"/>
    <property type="molecule type" value="Genomic_DNA"/>
</dbReference>
<dbReference type="SUPFAM" id="SSF111369">
    <property type="entry name" value="HlyD-like secretion proteins"/>
    <property type="match status" value="1"/>
</dbReference>